<proteinExistence type="predicted"/>
<sequence>MDDAEGSKTHDEPKFSGNNAAQCIAGEARIAPDAKCAESGDINAPPDARLASSRMTAVHDEFEIGGIGGIIMPRDGGDVRTPSVPAGGGTRWEKQT</sequence>
<evidence type="ECO:0000256" key="1">
    <source>
        <dbReference type="SAM" id="MobiDB-lite"/>
    </source>
</evidence>
<feature type="compositionally biased region" description="Basic and acidic residues" evidence="1">
    <location>
        <begin position="1"/>
        <end position="14"/>
    </location>
</feature>
<evidence type="ECO:0000313" key="3">
    <source>
        <dbReference type="Proteomes" id="UP000628854"/>
    </source>
</evidence>
<protein>
    <submittedName>
        <fullName evidence="2">Uncharacterized protein</fullName>
    </submittedName>
</protein>
<evidence type="ECO:0000313" key="2">
    <source>
        <dbReference type="EMBL" id="GGB80147.1"/>
    </source>
</evidence>
<keyword evidence="3" id="KW-1185">Reference proteome</keyword>
<feature type="region of interest" description="Disordered" evidence="1">
    <location>
        <begin position="1"/>
        <end position="20"/>
    </location>
</feature>
<accession>A0ABQ1K058</accession>
<organism evidence="2 3">
    <name type="scientific">Henriciella pelagia</name>
    <dbReference type="NCBI Taxonomy" id="1977912"/>
    <lineage>
        <taxon>Bacteria</taxon>
        <taxon>Pseudomonadati</taxon>
        <taxon>Pseudomonadota</taxon>
        <taxon>Alphaproteobacteria</taxon>
        <taxon>Hyphomonadales</taxon>
        <taxon>Hyphomonadaceae</taxon>
        <taxon>Henriciella</taxon>
    </lineage>
</organism>
<dbReference type="EMBL" id="BMKF01000003">
    <property type="protein sequence ID" value="GGB80147.1"/>
    <property type="molecule type" value="Genomic_DNA"/>
</dbReference>
<gene>
    <name evidence="2" type="ORF">GCM10011503_31120</name>
</gene>
<dbReference type="Proteomes" id="UP000628854">
    <property type="component" value="Unassembled WGS sequence"/>
</dbReference>
<feature type="region of interest" description="Disordered" evidence="1">
    <location>
        <begin position="73"/>
        <end position="96"/>
    </location>
</feature>
<name>A0ABQ1K058_9PROT</name>
<reference evidence="3" key="1">
    <citation type="journal article" date="2019" name="Int. J. Syst. Evol. Microbiol.">
        <title>The Global Catalogue of Microorganisms (GCM) 10K type strain sequencing project: providing services to taxonomists for standard genome sequencing and annotation.</title>
        <authorList>
            <consortium name="The Broad Institute Genomics Platform"/>
            <consortium name="The Broad Institute Genome Sequencing Center for Infectious Disease"/>
            <person name="Wu L."/>
            <person name="Ma J."/>
        </authorList>
    </citation>
    <scope>NUCLEOTIDE SEQUENCE [LARGE SCALE GENOMIC DNA]</scope>
    <source>
        <strain evidence="3">CGMCC 1.15928</strain>
    </source>
</reference>
<comment type="caution">
    <text evidence="2">The sequence shown here is derived from an EMBL/GenBank/DDBJ whole genome shotgun (WGS) entry which is preliminary data.</text>
</comment>